<proteinExistence type="predicted"/>
<protein>
    <submittedName>
        <fullName evidence="1">Uncharacterized protein</fullName>
    </submittedName>
</protein>
<gene>
    <name evidence="1" type="ORF">DSCO28_02750</name>
</gene>
<organism evidence="1 2">
    <name type="scientific">Desulfosarcina ovata subsp. sediminis</name>
    <dbReference type="NCBI Taxonomy" id="885957"/>
    <lineage>
        <taxon>Bacteria</taxon>
        <taxon>Pseudomonadati</taxon>
        <taxon>Thermodesulfobacteriota</taxon>
        <taxon>Desulfobacteria</taxon>
        <taxon>Desulfobacterales</taxon>
        <taxon>Desulfosarcinaceae</taxon>
        <taxon>Desulfosarcina</taxon>
    </lineage>
</organism>
<dbReference type="RefSeq" id="WP_155320838.1">
    <property type="nucleotide sequence ID" value="NZ_AP021876.1"/>
</dbReference>
<sequence length="169" mass="20200">MTTNENAYFRLRKNSKEIKLNLAGYWSYPIYYRTSKGTYWMYYISAIESIFNSNKTLIYRPHALLVTLPNSDEVIQFQNFKKGFDSFPNVVWEKTIGQFPFDAIGNLTMKQFRKKEIELIDLCYKNIYLFNKIGVIDEEMQDLYKTLCNPLHIEFIRCQSPLFYKCIWG</sequence>
<evidence type="ECO:0000313" key="2">
    <source>
        <dbReference type="Proteomes" id="UP000425960"/>
    </source>
</evidence>
<dbReference type="Proteomes" id="UP000425960">
    <property type="component" value="Chromosome"/>
</dbReference>
<evidence type="ECO:0000313" key="1">
    <source>
        <dbReference type="EMBL" id="BBO79709.1"/>
    </source>
</evidence>
<name>A0A5K7ZJ06_9BACT</name>
<dbReference type="EMBL" id="AP021876">
    <property type="protein sequence ID" value="BBO79709.1"/>
    <property type="molecule type" value="Genomic_DNA"/>
</dbReference>
<dbReference type="AlphaFoldDB" id="A0A5K7ZJ06"/>
<dbReference type="KEGG" id="dov:DSCO28_02750"/>
<reference evidence="1 2" key="1">
    <citation type="submission" date="2019-11" db="EMBL/GenBank/DDBJ databases">
        <title>Comparative genomics of hydrocarbon-degrading Desulfosarcina strains.</title>
        <authorList>
            <person name="Watanabe M."/>
            <person name="Kojima H."/>
            <person name="Fukui M."/>
        </authorList>
    </citation>
    <scope>NUCLEOTIDE SEQUENCE [LARGE SCALE GENOMIC DNA]</scope>
    <source>
        <strain evidence="1 2">28bB2T</strain>
    </source>
</reference>
<accession>A0A5K7ZJ06</accession>